<organism evidence="2 4">
    <name type="scientific">Dekkera bruxellensis</name>
    <name type="common">Brettanomyces custersii</name>
    <dbReference type="NCBI Taxonomy" id="5007"/>
    <lineage>
        <taxon>Eukaryota</taxon>
        <taxon>Fungi</taxon>
        <taxon>Dikarya</taxon>
        <taxon>Ascomycota</taxon>
        <taxon>Saccharomycotina</taxon>
        <taxon>Pichiomycetes</taxon>
        <taxon>Pichiales</taxon>
        <taxon>Pichiaceae</taxon>
        <taxon>Brettanomyces</taxon>
    </lineage>
</organism>
<feature type="region of interest" description="Disordered" evidence="1">
    <location>
        <begin position="18"/>
        <end position="69"/>
    </location>
</feature>
<evidence type="ECO:0000313" key="3">
    <source>
        <dbReference type="EMBL" id="QOU20069.1"/>
    </source>
</evidence>
<dbReference type="AlphaFoldDB" id="A0A8H6B9D4"/>
<dbReference type="OrthoDB" id="3997847at2759"/>
<reference evidence="3" key="3">
    <citation type="journal article" name="BMC Genomics">
        <title>New genome assemblies reveal patterns of domestication and adaptation across Brettanomyces (Dekkera) species.</title>
        <authorList>
            <person name="Roach M.J."/>
            <person name="Borneman A.R."/>
        </authorList>
    </citation>
    <scope>NUCLEOTIDE SEQUENCE</scope>
    <source>
        <strain evidence="3">UCD 2041</strain>
    </source>
</reference>
<protein>
    <submittedName>
        <fullName evidence="2">Uncharacterized protein</fullName>
    </submittedName>
</protein>
<name>A0A8H6B9D4_DEKBR</name>
<reference evidence="3" key="2">
    <citation type="submission" date="2020-10" db="EMBL/GenBank/DDBJ databases">
        <authorList>
            <person name="Palmer J.M."/>
        </authorList>
    </citation>
    <scope>NUCLEOTIDE SEQUENCE</scope>
    <source>
        <strain evidence="3">UCD 2041</strain>
    </source>
</reference>
<dbReference type="EMBL" id="JABCYN010000042">
    <property type="protein sequence ID" value="KAF6007427.1"/>
    <property type="molecule type" value="Genomic_DNA"/>
</dbReference>
<proteinExistence type="predicted"/>
<evidence type="ECO:0000256" key="1">
    <source>
        <dbReference type="SAM" id="MobiDB-lite"/>
    </source>
</evidence>
<evidence type="ECO:0000313" key="2">
    <source>
        <dbReference type="EMBL" id="KAF6007427.1"/>
    </source>
</evidence>
<feature type="compositionally biased region" description="Basic and acidic residues" evidence="1">
    <location>
        <begin position="18"/>
        <end position="54"/>
    </location>
</feature>
<dbReference type="Proteomes" id="UP000568158">
    <property type="component" value="Unassembled WGS sequence"/>
</dbReference>
<sequence>MPVRRIIKFLREQYESIQKRFTSSDKKEKAEPEPVEDVTKEPAAEDKEHAEPAVEAHQPVAEPAVEEVK</sequence>
<dbReference type="Proteomes" id="UP000663131">
    <property type="component" value="Chromosome 7"/>
</dbReference>
<accession>A0A8H6B9D4</accession>
<reference evidence="2 4" key="1">
    <citation type="journal article" date="2020" name="Appl. Microbiol. Biotechnol.">
        <title>Targeted gene deletion in Brettanomyces bruxellensis with an expression-free CRISPR-Cas9 system.</title>
        <authorList>
            <person name="Varela C."/>
            <person name="Bartel C."/>
            <person name="Onetto C."/>
            <person name="Borneman A."/>
        </authorList>
    </citation>
    <scope>NUCLEOTIDE SEQUENCE [LARGE SCALE GENOMIC DNA]</scope>
    <source>
        <strain evidence="2 4">AWRI1613</strain>
    </source>
</reference>
<dbReference type="KEGG" id="bbrx:BRETT_004717"/>
<gene>
    <name evidence="3" type="ORF">BRETT_004717</name>
    <name evidence="2" type="ORF">HII12_004588</name>
</gene>
<evidence type="ECO:0000313" key="4">
    <source>
        <dbReference type="Proteomes" id="UP000568158"/>
    </source>
</evidence>
<dbReference type="EMBL" id="CP063135">
    <property type="protein sequence ID" value="QOU20069.1"/>
    <property type="molecule type" value="Genomic_DNA"/>
</dbReference>
<dbReference type="GeneID" id="64576640"/>
<dbReference type="RefSeq" id="XP_041136562.1">
    <property type="nucleotide sequence ID" value="XM_041283210.1"/>
</dbReference>